<dbReference type="HOGENOM" id="CLU_043966_4_1_9"/>
<dbReference type="PATRIC" id="fig|1001583.3.peg.1425"/>
<dbReference type="SUPFAM" id="SSF53597">
    <property type="entry name" value="Dihydrofolate reductase-like"/>
    <property type="match status" value="1"/>
</dbReference>
<dbReference type="InterPro" id="IPR002734">
    <property type="entry name" value="RibDG_C"/>
</dbReference>
<proteinExistence type="predicted"/>
<dbReference type="Gene3D" id="3.40.430.10">
    <property type="entry name" value="Dihydrofolate Reductase, subunit A"/>
    <property type="match status" value="1"/>
</dbReference>
<feature type="domain" description="Bacterial bifunctional deaminase-reductase C-terminal" evidence="1">
    <location>
        <begin position="18"/>
        <end position="177"/>
    </location>
</feature>
<dbReference type="EMBL" id="AP012167">
    <property type="protein sequence ID" value="BAN07080.1"/>
    <property type="molecule type" value="Genomic_DNA"/>
</dbReference>
<evidence type="ECO:0000259" key="1">
    <source>
        <dbReference type="Pfam" id="PF01872"/>
    </source>
</evidence>
<protein>
    <submittedName>
        <fullName evidence="2">Uncharacterized protein ywjB</fullName>
    </submittedName>
</protein>
<dbReference type="PANTHER" id="PTHR38011">
    <property type="entry name" value="DIHYDROFOLATE REDUCTASE FAMILY PROTEIN (AFU_ORTHOLOGUE AFUA_8G06820)"/>
    <property type="match status" value="1"/>
</dbReference>
<sequence>MEQRFFERIITIMGKIQFYGAISLDGYLATTDDRLDWLTGLAGIPVDAGHDVLGKMTTAIMGRVTYDTIAESASTLTLNPYNPTMHSYVLTQCPYQDTATITFTSEDLLGLARRLKQQSGNVWIIGGQAILTPLIADDLIDELYLQIAPVTLGQGKRLFGDLNRRHHFHLQSVHPLGPLAELVYEKEEN</sequence>
<dbReference type="InterPro" id="IPR050765">
    <property type="entry name" value="Riboflavin_Biosynth_HTPR"/>
</dbReference>
<dbReference type="GO" id="GO:0008703">
    <property type="term" value="F:5-amino-6-(5-phosphoribosylamino)uracil reductase activity"/>
    <property type="evidence" value="ECO:0007669"/>
    <property type="project" value="InterPro"/>
</dbReference>
<dbReference type="PANTHER" id="PTHR38011:SF11">
    <property type="entry name" value="2,5-DIAMINO-6-RIBOSYLAMINO-4(3H)-PYRIMIDINONE 5'-PHOSPHATE REDUCTASE"/>
    <property type="match status" value="1"/>
</dbReference>
<dbReference type="KEGG" id="lbk:LVISKB_1445"/>
<gene>
    <name evidence="2" type="ORF">LVISKB_1445</name>
</gene>
<evidence type="ECO:0000313" key="2">
    <source>
        <dbReference type="EMBL" id="BAN07080.1"/>
    </source>
</evidence>
<dbReference type="GO" id="GO:0009231">
    <property type="term" value="P:riboflavin biosynthetic process"/>
    <property type="evidence" value="ECO:0007669"/>
    <property type="project" value="InterPro"/>
</dbReference>
<dbReference type="AlphaFoldDB" id="M5AFB0"/>
<dbReference type="Proteomes" id="UP000012042">
    <property type="component" value="Chromosome"/>
</dbReference>
<name>M5AFB0_LEVBR</name>
<reference evidence="2 3" key="1">
    <citation type="journal article" date="2013" name="PLoS ONE">
        <title>Genomic Analysis by Deep Sequencing of the Probiotic Lactobacillus brevis KB290 Harboring Nine Plasmids Reveals Genomic Stability.</title>
        <authorList>
            <person name="Fukao M."/>
            <person name="Oshima K."/>
            <person name="Morita H."/>
            <person name="Toh H."/>
            <person name="Suda W."/>
            <person name="Kim S.W."/>
            <person name="Suzuki S."/>
            <person name="Yakabe T."/>
            <person name="Hattori M."/>
            <person name="Yajima N."/>
        </authorList>
    </citation>
    <scope>NUCLEOTIDE SEQUENCE [LARGE SCALE GENOMIC DNA]</scope>
    <source>
        <strain evidence="2 3">KB290</strain>
    </source>
</reference>
<accession>M5AFB0</accession>
<dbReference type="InterPro" id="IPR024072">
    <property type="entry name" value="DHFR-like_dom_sf"/>
</dbReference>
<organism evidence="2 3">
    <name type="scientific">Levilactobacillus brevis KB290</name>
    <dbReference type="NCBI Taxonomy" id="1001583"/>
    <lineage>
        <taxon>Bacteria</taxon>
        <taxon>Bacillati</taxon>
        <taxon>Bacillota</taxon>
        <taxon>Bacilli</taxon>
        <taxon>Lactobacillales</taxon>
        <taxon>Lactobacillaceae</taxon>
        <taxon>Levilactobacillus</taxon>
    </lineage>
</organism>
<dbReference type="Pfam" id="PF01872">
    <property type="entry name" value="RibD_C"/>
    <property type="match status" value="1"/>
</dbReference>
<evidence type="ECO:0000313" key="3">
    <source>
        <dbReference type="Proteomes" id="UP000012042"/>
    </source>
</evidence>